<dbReference type="GO" id="GO:0005737">
    <property type="term" value="C:cytoplasm"/>
    <property type="evidence" value="ECO:0007669"/>
    <property type="project" value="UniProtKB-SubCell"/>
</dbReference>
<dbReference type="SUPFAM" id="SSF53067">
    <property type="entry name" value="Actin-like ATPase domain"/>
    <property type="match status" value="2"/>
</dbReference>
<dbReference type="GO" id="GO:0008776">
    <property type="term" value="F:acetate kinase activity"/>
    <property type="evidence" value="ECO:0007669"/>
    <property type="project" value="UniProtKB-UniRule"/>
</dbReference>
<name>H9UI98_SPIAZ</name>
<keyword evidence="5 6" id="KW-0067">ATP-binding</keyword>
<proteinExistence type="inferred from homology"/>
<dbReference type="STRING" id="889378.Spiaf_1162"/>
<dbReference type="PIRSF" id="PIRSF000722">
    <property type="entry name" value="Acetate_prop_kin"/>
    <property type="match status" value="1"/>
</dbReference>
<dbReference type="HOGENOM" id="CLU_020352_0_1_12"/>
<dbReference type="EC" id="2.7.2.1" evidence="6"/>
<feature type="active site" description="Proton donor/acceptor" evidence="6">
    <location>
        <position position="152"/>
    </location>
</feature>
<dbReference type="PRINTS" id="PR00471">
    <property type="entry name" value="ACETATEKNASE"/>
</dbReference>
<evidence type="ECO:0000256" key="1">
    <source>
        <dbReference type="ARBA" id="ARBA00008748"/>
    </source>
</evidence>
<evidence type="ECO:0000256" key="7">
    <source>
        <dbReference type="RuleBase" id="RU003835"/>
    </source>
</evidence>
<protein>
    <recommendedName>
        <fullName evidence="6">Acetate kinase</fullName>
        <ecNumber evidence="6">2.7.2.1</ecNumber>
    </recommendedName>
    <alternativeName>
        <fullName evidence="6">Acetokinase</fullName>
    </alternativeName>
</protein>
<dbReference type="Pfam" id="PF00871">
    <property type="entry name" value="Acetate_kinase"/>
    <property type="match status" value="1"/>
</dbReference>
<reference evidence="9" key="1">
    <citation type="journal article" date="2013" name="Stand. Genomic Sci.">
        <title>Complete genome sequence of the halophilic bacterium Spirochaeta africana type strain (Z-7692(T)) from the alkaline Lake Magadi in the East African Rift.</title>
        <authorList>
            <person name="Liolos K."/>
            <person name="Abt B."/>
            <person name="Scheuner C."/>
            <person name="Teshima H."/>
            <person name="Held B."/>
            <person name="Lapidus A."/>
            <person name="Nolan M."/>
            <person name="Lucas S."/>
            <person name="Deshpande S."/>
            <person name="Cheng J.F."/>
            <person name="Tapia R."/>
            <person name="Goodwin L.A."/>
            <person name="Pitluck S."/>
            <person name="Pagani I."/>
            <person name="Ivanova N."/>
            <person name="Mavromatis K."/>
            <person name="Mikhailova N."/>
            <person name="Huntemann M."/>
            <person name="Pati A."/>
            <person name="Chen A."/>
            <person name="Palaniappan K."/>
            <person name="Land M."/>
            <person name="Rohde M."/>
            <person name="Tindall B.J."/>
            <person name="Detter J.C."/>
            <person name="Goker M."/>
            <person name="Bristow J."/>
            <person name="Eisen J.A."/>
            <person name="Markowitz V."/>
            <person name="Hugenholtz P."/>
            <person name="Woyke T."/>
            <person name="Klenk H.P."/>
            <person name="Kyrpides N.C."/>
        </authorList>
    </citation>
    <scope>NUCLEOTIDE SEQUENCE</scope>
    <source>
        <strain evidence="9">ATCC 700263 / DSM 8902 / Z-7692</strain>
    </source>
</reference>
<comment type="subunit">
    <text evidence="6">Homodimer.</text>
</comment>
<dbReference type="GO" id="GO:0006085">
    <property type="term" value="P:acetyl-CoA biosynthetic process"/>
    <property type="evidence" value="ECO:0007669"/>
    <property type="project" value="UniProtKB-UniRule"/>
</dbReference>
<comment type="cofactor">
    <cofactor evidence="6">
        <name>Mg(2+)</name>
        <dbReference type="ChEBI" id="CHEBI:18420"/>
    </cofactor>
    <cofactor evidence="6">
        <name>Mn(2+)</name>
        <dbReference type="ChEBI" id="CHEBI:29035"/>
    </cofactor>
    <text evidence="6">Mg(2+). Can also accept Mn(2+).</text>
</comment>
<feature type="site" description="Transition state stabilizer" evidence="6">
    <location>
        <position position="245"/>
    </location>
</feature>
<dbReference type="InterPro" id="IPR004372">
    <property type="entry name" value="Ac/propionate_kinase"/>
</dbReference>
<dbReference type="InterPro" id="IPR043129">
    <property type="entry name" value="ATPase_NBD"/>
</dbReference>
<comment type="function">
    <text evidence="6">Catalyzes the formation of acetyl phosphate from acetate and ATP. Can also catalyze the reverse reaction.</text>
</comment>
<organism evidence="8 9">
    <name type="scientific">Spirochaeta africana (strain ATCC 700263 / DSM 8902 / Z-7692)</name>
    <dbReference type="NCBI Taxonomy" id="889378"/>
    <lineage>
        <taxon>Bacteria</taxon>
        <taxon>Pseudomonadati</taxon>
        <taxon>Spirochaetota</taxon>
        <taxon>Spirochaetia</taxon>
        <taxon>Spirochaetales</taxon>
        <taxon>Spirochaetaceae</taxon>
        <taxon>Spirochaeta</taxon>
    </lineage>
</organism>
<keyword evidence="3 6" id="KW-0547">Nucleotide-binding</keyword>
<keyword evidence="6" id="KW-0963">Cytoplasm</keyword>
<keyword evidence="9" id="KW-1185">Reference proteome</keyword>
<feature type="binding site" evidence="6">
    <location>
        <position position="95"/>
    </location>
    <ligand>
        <name>substrate</name>
    </ligand>
</feature>
<dbReference type="InterPro" id="IPR023865">
    <property type="entry name" value="Aliphatic_acid_kinase_CS"/>
</dbReference>
<sequence length="400" mass="43823">MKNSSARILVINCGSSSLKFEVFAMPERKSLGRGQVERIGKDDGHLEQCSVNGVIDRTEPIADHSAAVQLMLEALVDPKNGILHDLSEITGVGHRVVHGGEKYSQSVRIDEKVATAIEECIELAPLHNPVNLTGIQRSQEALPGVPQVAVFDTAFHQTLAPSAFLYGLPREFYDKYKIRRYGFHGTSHRYVAGEATRFMKRHPDNTNLIVCHLGNGASITAISSGKSVDTSMGFTPLEGLVMGTRSGDIDPAILFYLTERGYTERELNTILNKKSGLLGLSGISNDLRDIEAAAEAGNKNAIEALEVYAHKIRHYIGAYAANIVRTDILVFTGGIGQFGTRMRERICTRLENLGFVIDHRKNLENGSSAGIISKEYSPTAIVVMPTNEELQIAIDTYELL</sequence>
<dbReference type="PROSITE" id="PS01075">
    <property type="entry name" value="ACETATE_KINASE_1"/>
    <property type="match status" value="1"/>
</dbReference>
<dbReference type="GO" id="GO:0006083">
    <property type="term" value="P:acetate metabolic process"/>
    <property type="evidence" value="ECO:0007669"/>
    <property type="project" value="TreeGrafter"/>
</dbReference>
<evidence type="ECO:0000256" key="4">
    <source>
        <dbReference type="ARBA" id="ARBA00022777"/>
    </source>
</evidence>
<feature type="binding site" evidence="6">
    <location>
        <begin position="212"/>
        <end position="216"/>
    </location>
    <ligand>
        <name>ATP</name>
        <dbReference type="ChEBI" id="CHEBI:30616"/>
    </ligand>
</feature>
<comment type="pathway">
    <text evidence="6">Metabolic intermediate biosynthesis; acetyl-CoA biosynthesis; acetyl-CoA from acetate: step 1/2.</text>
</comment>
<comment type="similarity">
    <text evidence="1 6 7">Belongs to the acetokinase family.</text>
</comment>
<evidence type="ECO:0000256" key="6">
    <source>
        <dbReference type="HAMAP-Rule" id="MF_00020"/>
    </source>
</evidence>
<comment type="subcellular location">
    <subcellularLocation>
        <location evidence="6">Cytoplasm</location>
    </subcellularLocation>
</comment>
<evidence type="ECO:0000313" key="8">
    <source>
        <dbReference type="EMBL" id="AFG37241.1"/>
    </source>
</evidence>
<evidence type="ECO:0000313" key="9">
    <source>
        <dbReference type="Proteomes" id="UP000007383"/>
    </source>
</evidence>
<dbReference type="HAMAP" id="MF_00020">
    <property type="entry name" value="Acetate_kinase"/>
    <property type="match status" value="1"/>
</dbReference>
<keyword evidence="2 6" id="KW-0808">Transferase</keyword>
<evidence type="ECO:0000256" key="2">
    <source>
        <dbReference type="ARBA" id="ARBA00022679"/>
    </source>
</evidence>
<comment type="caution">
    <text evidence="6">Lacks conserved residue(s) required for the propagation of feature annotation.</text>
</comment>
<dbReference type="eggNOG" id="COG0282">
    <property type="taxonomic scope" value="Bacteria"/>
</dbReference>
<gene>
    <name evidence="6" type="primary">ackA</name>
    <name evidence="8" type="ordered locus">Spiaf_1162</name>
</gene>
<dbReference type="GO" id="GO:0000287">
    <property type="term" value="F:magnesium ion binding"/>
    <property type="evidence" value="ECO:0007669"/>
    <property type="project" value="UniProtKB-UniRule"/>
</dbReference>
<dbReference type="NCBIfam" id="TIGR00016">
    <property type="entry name" value="ackA"/>
    <property type="match status" value="1"/>
</dbReference>
<dbReference type="CDD" id="cd24010">
    <property type="entry name" value="ASKHA_NBD_AcK_PK"/>
    <property type="match status" value="1"/>
</dbReference>
<accession>H9UI98</accession>
<evidence type="ECO:0000256" key="5">
    <source>
        <dbReference type="ARBA" id="ARBA00022840"/>
    </source>
</evidence>
<dbReference type="PANTHER" id="PTHR21060">
    <property type="entry name" value="ACETATE KINASE"/>
    <property type="match status" value="1"/>
</dbReference>
<dbReference type="RefSeq" id="WP_014455230.1">
    <property type="nucleotide sequence ID" value="NC_017098.1"/>
</dbReference>
<keyword evidence="4 6" id="KW-0418">Kinase</keyword>
<dbReference type="EMBL" id="CP003282">
    <property type="protein sequence ID" value="AFG37241.1"/>
    <property type="molecule type" value="Genomic_DNA"/>
</dbReference>
<feature type="site" description="Transition state stabilizer" evidence="6">
    <location>
        <position position="184"/>
    </location>
</feature>
<dbReference type="UniPathway" id="UPA00340">
    <property type="reaction ID" value="UER00458"/>
</dbReference>
<dbReference type="PROSITE" id="PS01076">
    <property type="entry name" value="ACETATE_KINASE_2"/>
    <property type="match status" value="1"/>
</dbReference>
<keyword evidence="6" id="KW-0460">Magnesium</keyword>
<evidence type="ECO:0000256" key="3">
    <source>
        <dbReference type="ARBA" id="ARBA00022741"/>
    </source>
</evidence>
<dbReference type="KEGG" id="sfc:Spiaf_1162"/>
<feature type="binding site" evidence="6">
    <location>
        <position position="12"/>
    </location>
    <ligand>
        <name>Mg(2+)</name>
        <dbReference type="ChEBI" id="CHEBI:18420"/>
    </ligand>
</feature>
<feature type="binding site" evidence="6">
    <location>
        <position position="19"/>
    </location>
    <ligand>
        <name>ATP</name>
        <dbReference type="ChEBI" id="CHEBI:30616"/>
    </ligand>
</feature>
<feature type="binding site" evidence="6">
    <location>
        <begin position="286"/>
        <end position="288"/>
    </location>
    <ligand>
        <name>ATP</name>
        <dbReference type="ChEBI" id="CHEBI:30616"/>
    </ligand>
</feature>
<dbReference type="Proteomes" id="UP000007383">
    <property type="component" value="Chromosome"/>
</dbReference>
<keyword evidence="6" id="KW-0479">Metal-binding</keyword>
<dbReference type="GO" id="GO:0005524">
    <property type="term" value="F:ATP binding"/>
    <property type="evidence" value="ECO:0007669"/>
    <property type="project" value="UniProtKB-KW"/>
</dbReference>
<dbReference type="AlphaFoldDB" id="H9UI98"/>
<dbReference type="Gene3D" id="3.30.420.40">
    <property type="match status" value="2"/>
</dbReference>
<dbReference type="PATRIC" id="fig|889378.3.peg.1162"/>
<dbReference type="InterPro" id="IPR000890">
    <property type="entry name" value="Aliphatic_acid_kin_short-chain"/>
</dbReference>
<dbReference type="OrthoDB" id="9802453at2"/>
<comment type="catalytic activity">
    <reaction evidence="6">
        <text>acetate + ATP = acetyl phosphate + ADP</text>
        <dbReference type="Rhea" id="RHEA:11352"/>
        <dbReference type="ChEBI" id="CHEBI:22191"/>
        <dbReference type="ChEBI" id="CHEBI:30089"/>
        <dbReference type="ChEBI" id="CHEBI:30616"/>
        <dbReference type="ChEBI" id="CHEBI:456216"/>
        <dbReference type="EC" id="2.7.2.1"/>
    </reaction>
</comment>
<feature type="binding site" evidence="6">
    <location>
        <position position="388"/>
    </location>
    <ligand>
        <name>Mg(2+)</name>
        <dbReference type="ChEBI" id="CHEBI:18420"/>
    </ligand>
</feature>
<dbReference type="PANTHER" id="PTHR21060:SF15">
    <property type="entry name" value="ACETATE KINASE-RELATED"/>
    <property type="match status" value="1"/>
</dbReference>